<evidence type="ECO:0000313" key="6">
    <source>
        <dbReference type="EMBL" id="KAF4676776.1"/>
    </source>
</evidence>
<dbReference type="InterPro" id="IPR018247">
    <property type="entry name" value="EF_Hand_1_Ca_BS"/>
</dbReference>
<evidence type="ECO:0008006" key="8">
    <source>
        <dbReference type="Google" id="ProtNLM"/>
    </source>
</evidence>
<gene>
    <name evidence="6" type="ORF">FOL47_004947</name>
</gene>
<dbReference type="InterPro" id="IPR023610">
    <property type="entry name" value="PInositol-4/5-P-5/4-kinase"/>
</dbReference>
<dbReference type="PANTHER" id="PTHR23086:SF8">
    <property type="entry name" value="PHOSPHATIDYLINOSITOL 5-PHOSPHATE 4-KINASE, ISOFORM A"/>
    <property type="match status" value="1"/>
</dbReference>
<dbReference type="PROSITE" id="PS00018">
    <property type="entry name" value="EF_HAND_1"/>
    <property type="match status" value="1"/>
</dbReference>
<dbReference type="InterPro" id="IPR002048">
    <property type="entry name" value="EF_hand_dom"/>
</dbReference>
<dbReference type="SMART" id="SM00054">
    <property type="entry name" value="EFh"/>
    <property type="match status" value="2"/>
</dbReference>
<feature type="region of interest" description="Disordered" evidence="3">
    <location>
        <begin position="465"/>
        <end position="485"/>
    </location>
</feature>
<dbReference type="GO" id="GO:0005509">
    <property type="term" value="F:calcium ion binding"/>
    <property type="evidence" value="ECO:0007669"/>
    <property type="project" value="InterPro"/>
</dbReference>
<evidence type="ECO:0000256" key="3">
    <source>
        <dbReference type="SAM" id="MobiDB-lite"/>
    </source>
</evidence>
<dbReference type="Gene3D" id="3.30.810.10">
    <property type="entry name" value="2-Layer Sandwich"/>
    <property type="match status" value="1"/>
</dbReference>
<feature type="region of interest" description="Disordered" evidence="3">
    <location>
        <begin position="390"/>
        <end position="423"/>
    </location>
</feature>
<dbReference type="InterPro" id="IPR027483">
    <property type="entry name" value="PInositol-4-P-4/5-kinase_C_sf"/>
</dbReference>
<accession>A0A7J6MZ91</accession>
<feature type="region of interest" description="Disordered" evidence="3">
    <location>
        <begin position="217"/>
        <end position="251"/>
    </location>
</feature>
<dbReference type="SUPFAM" id="SSF56104">
    <property type="entry name" value="SAICAR synthase-like"/>
    <property type="match status" value="1"/>
</dbReference>
<feature type="domain" description="PIPK" evidence="5">
    <location>
        <begin position="503"/>
        <end position="839"/>
    </location>
</feature>
<dbReference type="Pfam" id="PF01504">
    <property type="entry name" value="PIP5K"/>
    <property type="match status" value="1"/>
</dbReference>
<dbReference type="InterPro" id="IPR002498">
    <property type="entry name" value="PInositol-4-P-4/5-kinase_core"/>
</dbReference>
<feature type="domain" description="EF-hand" evidence="4">
    <location>
        <begin position="104"/>
        <end position="139"/>
    </location>
</feature>
<dbReference type="InterPro" id="IPR011992">
    <property type="entry name" value="EF-hand-dom_pair"/>
</dbReference>
<evidence type="ECO:0000256" key="1">
    <source>
        <dbReference type="ARBA" id="ARBA00022837"/>
    </source>
</evidence>
<evidence type="ECO:0000256" key="2">
    <source>
        <dbReference type="PROSITE-ProRule" id="PRU00781"/>
    </source>
</evidence>
<dbReference type="CDD" id="cd00051">
    <property type="entry name" value="EFh"/>
    <property type="match status" value="2"/>
</dbReference>
<dbReference type="CDD" id="cd00139">
    <property type="entry name" value="PIPKc"/>
    <property type="match status" value="1"/>
</dbReference>
<reference evidence="6 7" key="1">
    <citation type="submission" date="2020-04" db="EMBL/GenBank/DDBJ databases">
        <title>Perkinsus chesapeaki whole genome sequence.</title>
        <authorList>
            <person name="Bogema D.R."/>
        </authorList>
    </citation>
    <scope>NUCLEOTIDE SEQUENCE [LARGE SCALE GENOMIC DNA]</scope>
    <source>
        <strain evidence="6">ATCC PRA-425</strain>
    </source>
</reference>
<comment type="caution">
    <text evidence="6">The sequence shown here is derived from an EMBL/GenBank/DDBJ whole genome shotgun (WGS) entry which is preliminary data.</text>
</comment>
<dbReference type="InterPro" id="IPR027484">
    <property type="entry name" value="PInositol-4-P-5-kinase_N"/>
</dbReference>
<dbReference type="AlphaFoldDB" id="A0A7J6MZ91"/>
<feature type="compositionally biased region" description="Basic and acidic residues" evidence="3">
    <location>
        <begin position="228"/>
        <end position="239"/>
    </location>
</feature>
<dbReference type="SUPFAM" id="SSF47473">
    <property type="entry name" value="EF-hand"/>
    <property type="match status" value="1"/>
</dbReference>
<dbReference type="PRINTS" id="PR00450">
    <property type="entry name" value="RECOVERIN"/>
</dbReference>
<organism evidence="6 7">
    <name type="scientific">Perkinsus chesapeaki</name>
    <name type="common">Clam parasite</name>
    <name type="synonym">Perkinsus andrewsi</name>
    <dbReference type="NCBI Taxonomy" id="330153"/>
    <lineage>
        <taxon>Eukaryota</taxon>
        <taxon>Sar</taxon>
        <taxon>Alveolata</taxon>
        <taxon>Perkinsozoa</taxon>
        <taxon>Perkinsea</taxon>
        <taxon>Perkinsida</taxon>
        <taxon>Perkinsidae</taxon>
        <taxon>Perkinsus</taxon>
    </lineage>
</organism>
<sequence>MSSVIEPSSRIAVPRRLPKNTLSALSEETKLTEQEVEALYDRFLKVAPSGRMNEEDFRNTLGILGLGPSSFIPKRMFAAFDTDGDGTLSFNEFVNSLAVMLRGTDSEKLSLSFRMADVEGSGGLTYSEFRDMILACHSVTNLFGKDAHEKELVSERHIRHLFNELACKRVDDGASVVTEEGYKEGIQSNLGFLQTLGLLPSTTPACNNTSNQLLLPPGIGVVGGGGSPKRDRSNEEVSRRNASTQSVSDSRTISKGAYVELRKELVELRETLESFNRSKEDDGVVGERWGDWSGGEIQAAVQTDGCKLSSLDTAVVGVYHKPTTRRSFLWCCAGQPSNGRRQTAEVDPDDIDLMDIPDERERPFDRSRPPSAAEVSARVAHLLEMIDAEGLAGDSSSESDKLPPYKGDSAQVPNTPSDSKLKGSEYGFFRSMASMNVAAPGGDGPEHESIHHRYLDPHQSLESAVDMDAHSTPPQSSRRRLEHKPSRVRRLLGPKKGLAVHFGHEDWNMVLNMMIGLRISVGRLSQEVDRPVLDADFLMKDKFSIIPRVANIFDSKVSEKVTITRFIDYAPYVFKSLREKSGISDEEYLRSVGPEQLLGNMLLGNLSSLAELSTEGKSGAFFYYTADGQFLLKTVSPREKKLLKRMLPDYYAHISEHAGTSLICRFFGLHGLRLKHANEFTGGQSNTRQSKIYFVVMGNMFNANVEMHRRFDLKGSWVGRSTPGFDQPGFDRSIALKDNDFVELGMKINIGQASRAALLEQIGRDCVHENNPVEMSVRRQNTVGNGLDGETQLEHGRKYRSSTVFDSSDGSCKYFLGMIDILTEFDTKKKTERVLKAIR</sequence>
<dbReference type="SMART" id="SM00330">
    <property type="entry name" value="PIPKc"/>
    <property type="match status" value="1"/>
</dbReference>
<dbReference type="Gene3D" id="3.30.800.10">
    <property type="entry name" value="Phosphatidylinositol Phosphate Kinase II Beta"/>
    <property type="match status" value="1"/>
</dbReference>
<keyword evidence="2" id="KW-0418">Kinase</keyword>
<proteinExistence type="predicted"/>
<dbReference type="PROSITE" id="PS51455">
    <property type="entry name" value="PIPK"/>
    <property type="match status" value="1"/>
</dbReference>
<dbReference type="GO" id="GO:0005524">
    <property type="term" value="F:ATP binding"/>
    <property type="evidence" value="ECO:0007669"/>
    <property type="project" value="UniProtKB-UniRule"/>
</dbReference>
<dbReference type="GO" id="GO:0046854">
    <property type="term" value="P:phosphatidylinositol phosphate biosynthetic process"/>
    <property type="evidence" value="ECO:0007669"/>
    <property type="project" value="TreeGrafter"/>
</dbReference>
<dbReference type="Pfam" id="PF00036">
    <property type="entry name" value="EF-hand_1"/>
    <property type="match status" value="1"/>
</dbReference>
<keyword evidence="2" id="KW-0067">ATP-binding</keyword>
<dbReference type="PROSITE" id="PS50222">
    <property type="entry name" value="EF_HAND_2"/>
    <property type="match status" value="2"/>
</dbReference>
<evidence type="ECO:0000313" key="7">
    <source>
        <dbReference type="Proteomes" id="UP000591131"/>
    </source>
</evidence>
<dbReference type="OrthoDB" id="2129491at2759"/>
<evidence type="ECO:0000259" key="5">
    <source>
        <dbReference type="PROSITE" id="PS51455"/>
    </source>
</evidence>
<keyword evidence="2" id="KW-0547">Nucleotide-binding</keyword>
<dbReference type="PANTHER" id="PTHR23086">
    <property type="entry name" value="PHOSPHATIDYLINOSITOL-4-PHOSPHATE 5-KINASE"/>
    <property type="match status" value="1"/>
</dbReference>
<feature type="compositionally biased region" description="Polar residues" evidence="3">
    <location>
        <begin position="240"/>
        <end position="251"/>
    </location>
</feature>
<protein>
    <recommendedName>
        <fullName evidence="8">Phosphatidylinositol-4-phosphate 5-kinase-like protein 1</fullName>
    </recommendedName>
</protein>
<keyword evidence="7" id="KW-1185">Reference proteome</keyword>
<keyword evidence="1" id="KW-0106">Calcium</keyword>
<dbReference type="GO" id="GO:0016308">
    <property type="term" value="F:1-phosphatidylinositol-4-phosphate 5-kinase activity"/>
    <property type="evidence" value="ECO:0007669"/>
    <property type="project" value="TreeGrafter"/>
</dbReference>
<feature type="domain" description="EF-hand" evidence="4">
    <location>
        <begin position="68"/>
        <end position="103"/>
    </location>
</feature>
<dbReference type="EMBL" id="JAAPAO010000028">
    <property type="protein sequence ID" value="KAF4676776.1"/>
    <property type="molecule type" value="Genomic_DNA"/>
</dbReference>
<dbReference type="Proteomes" id="UP000591131">
    <property type="component" value="Unassembled WGS sequence"/>
</dbReference>
<name>A0A7J6MZ91_PERCH</name>
<evidence type="ECO:0000259" key="4">
    <source>
        <dbReference type="PROSITE" id="PS50222"/>
    </source>
</evidence>
<dbReference type="GO" id="GO:0005886">
    <property type="term" value="C:plasma membrane"/>
    <property type="evidence" value="ECO:0007669"/>
    <property type="project" value="TreeGrafter"/>
</dbReference>
<keyword evidence="2" id="KW-0808">Transferase</keyword>
<dbReference type="Gene3D" id="1.10.238.10">
    <property type="entry name" value="EF-hand"/>
    <property type="match status" value="1"/>
</dbReference>